<dbReference type="InterPro" id="IPR013783">
    <property type="entry name" value="Ig-like_fold"/>
</dbReference>
<evidence type="ECO:0000259" key="5">
    <source>
        <dbReference type="Pfam" id="PF01229"/>
    </source>
</evidence>
<dbReference type="InterPro" id="IPR017853">
    <property type="entry name" value="GH"/>
</dbReference>
<sequence>MSVGDLAEQARQRWVELMGTGGAQDRASGEVVAADLSPVTGLTAVAGRGQTTVDWDPVPGAIGYAVHRATVATGPYEVVDHGGGDVLAVPHPPYADTTGEPGREYWYSVAPLATVNAMGPLCPPVPGGSVAGEPGAALPAVRVTVAADGDTGPLHRPWRAMVGSEHLSHLLCADLSGGRPIGTELREALRRAHDELGVESVRAHAILGDDLGIYREVDGEPRYDFSRLDRVYDTVLELGMRPVVELGYMPRDLARDPSRTVFAYQAVISPPKNWDRWADLVRATVTHLVDRYGRTEVVHWFFEVWNEANLSVFWAGSPEEYWQLYRATAAAVKQVDPEIRVGGPASAAVGWIDAQLAVDAPVDFLSTHVYGSPPLDLRPLAAAHGRPDLPLLWTEWGVTATHGSDVNDTVFAATFLLRGMRSASRRIDALAPWVASDHFEELGRPPRLLHGGFGLLTVGNLAKPKFWALALAQRLGDTELPVTGVGDGARSLVEAWAARTADGTVGVLCWNGTLDHSRVDGAPELDRRVAVRVTGLPGQRYELRQWRVDAGHSNVAARWRELGGGADWPDEAQWRALAEADRLAEAEPRYVEPVGGELTVELELPMPGIHHLELRPLADDPGESG</sequence>
<dbReference type="SUPFAM" id="SSF51011">
    <property type="entry name" value="Glycosyl hydrolase domain"/>
    <property type="match status" value="1"/>
</dbReference>
<dbReference type="InterPro" id="IPR049166">
    <property type="entry name" value="GH39_cat"/>
</dbReference>
<evidence type="ECO:0000313" key="7">
    <source>
        <dbReference type="Proteomes" id="UP000649753"/>
    </source>
</evidence>
<dbReference type="Proteomes" id="UP000649753">
    <property type="component" value="Unassembled WGS sequence"/>
</dbReference>
<dbReference type="EC" id="3.2.1.37" evidence="6"/>
<dbReference type="PANTHER" id="PTHR12631:SF10">
    <property type="entry name" value="BETA-XYLOSIDASE-LIKE PROTEIN-RELATED"/>
    <property type="match status" value="1"/>
</dbReference>
<dbReference type="RefSeq" id="WP_192764770.1">
    <property type="nucleotide sequence ID" value="NZ_JADBEB010000001.1"/>
</dbReference>
<keyword evidence="7" id="KW-1185">Reference proteome</keyword>
<evidence type="ECO:0000256" key="3">
    <source>
        <dbReference type="ARBA" id="ARBA00023295"/>
    </source>
</evidence>
<dbReference type="InterPro" id="IPR051923">
    <property type="entry name" value="Glycosyl_Hydrolase_39"/>
</dbReference>
<gene>
    <name evidence="6" type="ORF">H4W31_000035</name>
</gene>
<dbReference type="GO" id="GO:0005975">
    <property type="term" value="P:carbohydrate metabolic process"/>
    <property type="evidence" value="ECO:0007669"/>
    <property type="project" value="InterPro"/>
</dbReference>
<dbReference type="PRINTS" id="PR00745">
    <property type="entry name" value="GLHYDRLASE39"/>
</dbReference>
<dbReference type="GO" id="GO:0009044">
    <property type="term" value="F:xylan 1,4-beta-xylosidase activity"/>
    <property type="evidence" value="ECO:0007669"/>
    <property type="project" value="UniProtKB-EC"/>
</dbReference>
<accession>A0A927QVH9</accession>
<feature type="domain" description="Glycosyl hydrolases family 39 N-terminal catalytic" evidence="5">
    <location>
        <begin position="142"/>
        <end position="583"/>
    </location>
</feature>
<dbReference type="SUPFAM" id="SSF51445">
    <property type="entry name" value="(Trans)glycosidases"/>
    <property type="match status" value="1"/>
</dbReference>
<proteinExistence type="inferred from homology"/>
<dbReference type="InterPro" id="IPR000514">
    <property type="entry name" value="Glyco_hydro_39"/>
</dbReference>
<name>A0A927QVH9_9ACTN</name>
<dbReference type="Pfam" id="PF01229">
    <property type="entry name" value="Glyco_hydro_39"/>
    <property type="match status" value="1"/>
</dbReference>
<feature type="active site" description="Proton donor" evidence="4">
    <location>
        <position position="307"/>
    </location>
</feature>
<dbReference type="AlphaFoldDB" id="A0A927QVH9"/>
<dbReference type="PANTHER" id="PTHR12631">
    <property type="entry name" value="ALPHA-L-IDURONIDASE"/>
    <property type="match status" value="1"/>
</dbReference>
<protein>
    <submittedName>
        <fullName evidence="6">Xylan 1,4-beta-xylosidase</fullName>
        <ecNumber evidence="6">3.2.1.37</ecNumber>
    </submittedName>
</protein>
<keyword evidence="2 6" id="KW-0378">Hydrolase</keyword>
<dbReference type="Gene3D" id="2.60.40.10">
    <property type="entry name" value="Immunoglobulins"/>
    <property type="match status" value="1"/>
</dbReference>
<dbReference type="EMBL" id="JADBEB010000001">
    <property type="protein sequence ID" value="MBE1484397.1"/>
    <property type="molecule type" value="Genomic_DNA"/>
</dbReference>
<dbReference type="Gene3D" id="2.60.40.1500">
    <property type="entry name" value="Glycosyl hydrolase domain, family 39"/>
    <property type="match status" value="1"/>
</dbReference>
<comment type="similarity">
    <text evidence="1">Belongs to the glycosyl hydrolase 39 family.</text>
</comment>
<comment type="caution">
    <text evidence="6">The sequence shown here is derived from an EMBL/GenBank/DDBJ whole genome shotgun (WGS) entry which is preliminary data.</text>
</comment>
<dbReference type="Gene3D" id="3.20.20.80">
    <property type="entry name" value="Glycosidases"/>
    <property type="match status" value="1"/>
</dbReference>
<organism evidence="6 7">
    <name type="scientific">Plantactinospora soyae</name>
    <dbReference type="NCBI Taxonomy" id="1544732"/>
    <lineage>
        <taxon>Bacteria</taxon>
        <taxon>Bacillati</taxon>
        <taxon>Actinomycetota</taxon>
        <taxon>Actinomycetes</taxon>
        <taxon>Micromonosporales</taxon>
        <taxon>Micromonosporaceae</taxon>
        <taxon>Plantactinospora</taxon>
    </lineage>
</organism>
<reference evidence="6" key="1">
    <citation type="submission" date="2020-10" db="EMBL/GenBank/DDBJ databases">
        <title>Sequencing the genomes of 1000 actinobacteria strains.</title>
        <authorList>
            <person name="Klenk H.-P."/>
        </authorList>
    </citation>
    <scope>NUCLEOTIDE SEQUENCE</scope>
    <source>
        <strain evidence="6">DSM 46832</strain>
    </source>
</reference>
<evidence type="ECO:0000256" key="1">
    <source>
        <dbReference type="ARBA" id="ARBA00008875"/>
    </source>
</evidence>
<evidence type="ECO:0000313" key="6">
    <source>
        <dbReference type="EMBL" id="MBE1484397.1"/>
    </source>
</evidence>
<evidence type="ECO:0000256" key="4">
    <source>
        <dbReference type="PIRSR" id="PIRSR600514-1"/>
    </source>
</evidence>
<keyword evidence="3 6" id="KW-0326">Glycosidase</keyword>
<evidence type="ECO:0000256" key="2">
    <source>
        <dbReference type="ARBA" id="ARBA00022801"/>
    </source>
</evidence>